<evidence type="ECO:0000313" key="3">
    <source>
        <dbReference type="RefSeq" id="XP_021026439.1"/>
    </source>
</evidence>
<keyword evidence="2" id="KW-1185">Reference proteome</keyword>
<organism evidence="2 3">
    <name type="scientific">Mus caroli</name>
    <name type="common">Ryukyu mouse</name>
    <name type="synonym">Ricefield mouse</name>
    <dbReference type="NCBI Taxonomy" id="10089"/>
    <lineage>
        <taxon>Eukaryota</taxon>
        <taxon>Metazoa</taxon>
        <taxon>Chordata</taxon>
        <taxon>Craniata</taxon>
        <taxon>Vertebrata</taxon>
        <taxon>Euteleostomi</taxon>
        <taxon>Mammalia</taxon>
        <taxon>Eutheria</taxon>
        <taxon>Euarchontoglires</taxon>
        <taxon>Glires</taxon>
        <taxon>Rodentia</taxon>
        <taxon>Myomorpha</taxon>
        <taxon>Muroidea</taxon>
        <taxon>Muridae</taxon>
        <taxon>Murinae</taxon>
        <taxon>Mus</taxon>
        <taxon>Mus</taxon>
    </lineage>
</organism>
<reference evidence="3" key="1">
    <citation type="submission" date="2025-08" db="UniProtKB">
        <authorList>
            <consortium name="RefSeq"/>
        </authorList>
    </citation>
    <scope>IDENTIFICATION</scope>
</reference>
<dbReference type="PANTHER" id="PTHR38649">
    <property type="entry name" value="SPERMATOGENESIS-ASSOCIATED PROTEIN 33"/>
    <property type="match status" value="1"/>
</dbReference>
<dbReference type="PANTHER" id="PTHR38649:SF1">
    <property type="entry name" value="SPERMATOGENESIS-ASSOCIATED PROTEIN 33"/>
    <property type="match status" value="1"/>
</dbReference>
<gene>
    <name evidence="3" type="primary">Spata33</name>
</gene>
<dbReference type="GO" id="GO:0005737">
    <property type="term" value="C:cytoplasm"/>
    <property type="evidence" value="ECO:0007669"/>
    <property type="project" value="TreeGrafter"/>
</dbReference>
<dbReference type="AlphaFoldDB" id="A0A6P5QB10"/>
<dbReference type="Proteomes" id="UP000515126">
    <property type="component" value="Chromosome 8"/>
</dbReference>
<evidence type="ECO:0000256" key="1">
    <source>
        <dbReference type="SAM" id="MobiDB-lite"/>
    </source>
</evidence>
<dbReference type="Pfam" id="PF15382">
    <property type="entry name" value="DUF4609"/>
    <property type="match status" value="1"/>
</dbReference>
<dbReference type="KEGG" id="mcal:110300560"/>
<evidence type="ECO:0000313" key="2">
    <source>
        <dbReference type="Proteomes" id="UP000515126"/>
    </source>
</evidence>
<proteinExistence type="predicted"/>
<sequence>MGQSKSKPREKKEEEKSTTTLVTKSKEKGMEKEAKQSDKESQPAESLLFATSKHSRPSSSSEDKPETKQRSSKKRSVIPQIIITRASNETLISYGIPDNDEQRTIREHADWGPYHRHRSPSTIAAYDVQNTE</sequence>
<dbReference type="GeneID" id="110300560"/>
<dbReference type="InterPro" id="IPR027930">
    <property type="entry name" value="DUF4609"/>
</dbReference>
<dbReference type="CTD" id="124045"/>
<accession>A0A6P5QB10</accession>
<protein>
    <submittedName>
        <fullName evidence="3">Spermatogenesis-associated protein 33</fullName>
    </submittedName>
</protein>
<name>A0A6P5QB10_MUSCR</name>
<dbReference type="GO" id="GO:0005634">
    <property type="term" value="C:nucleus"/>
    <property type="evidence" value="ECO:0007669"/>
    <property type="project" value="TreeGrafter"/>
</dbReference>
<feature type="compositionally biased region" description="Basic and acidic residues" evidence="1">
    <location>
        <begin position="24"/>
        <end position="42"/>
    </location>
</feature>
<feature type="region of interest" description="Disordered" evidence="1">
    <location>
        <begin position="1"/>
        <end position="81"/>
    </location>
</feature>
<dbReference type="RefSeq" id="XP_021026439.1">
    <property type="nucleotide sequence ID" value="XM_021170780.2"/>
</dbReference>